<evidence type="ECO:0000313" key="3">
    <source>
        <dbReference type="EMBL" id="KJY60478.1"/>
    </source>
</evidence>
<keyword evidence="3" id="KW-0413">Isomerase</keyword>
<feature type="domain" description="SIS" evidence="2">
    <location>
        <begin position="28"/>
        <end position="172"/>
    </location>
</feature>
<dbReference type="Proteomes" id="UP000033558">
    <property type="component" value="Unassembled WGS sequence"/>
</dbReference>
<keyword evidence="4" id="KW-1185">Reference proteome</keyword>
<dbReference type="NCBIfam" id="TIGR03127">
    <property type="entry name" value="RuMP_HxlB"/>
    <property type="match status" value="1"/>
</dbReference>
<proteinExistence type="inferred from homology"/>
<dbReference type="Gene3D" id="3.40.50.10490">
    <property type="entry name" value="Glucose-6-phosphate isomerase like protein, domain 1"/>
    <property type="match status" value="1"/>
</dbReference>
<dbReference type="AlphaFoldDB" id="A0A0F4LQ79"/>
<dbReference type="InterPro" id="IPR001347">
    <property type="entry name" value="SIS_dom"/>
</dbReference>
<gene>
    <name evidence="3" type="ORF">JG30_16050</name>
</gene>
<organism evidence="3 4">
    <name type="scientific">Bombilactobacillus mellifer</name>
    <dbReference type="NCBI Taxonomy" id="1218492"/>
    <lineage>
        <taxon>Bacteria</taxon>
        <taxon>Bacillati</taxon>
        <taxon>Bacillota</taxon>
        <taxon>Bacilli</taxon>
        <taxon>Lactobacillales</taxon>
        <taxon>Lactobacillaceae</taxon>
        <taxon>Bombilactobacillus</taxon>
    </lineage>
</organism>
<dbReference type="Pfam" id="PF01380">
    <property type="entry name" value="SIS"/>
    <property type="match status" value="1"/>
</dbReference>
<dbReference type="SUPFAM" id="SSF53697">
    <property type="entry name" value="SIS domain"/>
    <property type="match status" value="1"/>
</dbReference>
<evidence type="ECO:0000313" key="4">
    <source>
        <dbReference type="Proteomes" id="UP000033558"/>
    </source>
</evidence>
<dbReference type="InterPro" id="IPR017552">
    <property type="entry name" value="PHI/rmpB"/>
</dbReference>
<comment type="similarity">
    <text evidence="1">Belongs to the SIS family. PHI subfamily.</text>
</comment>
<dbReference type="GO" id="GO:1901135">
    <property type="term" value="P:carbohydrate derivative metabolic process"/>
    <property type="evidence" value="ECO:0007669"/>
    <property type="project" value="InterPro"/>
</dbReference>
<reference evidence="3 4" key="1">
    <citation type="submission" date="2015-01" db="EMBL/GenBank/DDBJ databases">
        <title>Comparative genomics of the lactic acid bacteria isolated from the honey bee gut.</title>
        <authorList>
            <person name="Ellegaard K.M."/>
            <person name="Tamarit D."/>
            <person name="Javelind E."/>
            <person name="Olofsson T."/>
            <person name="Andersson S.G."/>
            <person name="Vasquez A."/>
        </authorList>
    </citation>
    <scope>NUCLEOTIDE SEQUENCE [LARGE SCALE GENOMIC DNA]</scope>
    <source>
        <strain evidence="3 4">Bin4</strain>
    </source>
</reference>
<dbReference type="PROSITE" id="PS51464">
    <property type="entry name" value="SIS"/>
    <property type="match status" value="1"/>
</dbReference>
<dbReference type="RefSeq" id="WP_046317846.1">
    <property type="nucleotide sequence ID" value="NZ_JAMBJK010000009.1"/>
</dbReference>
<dbReference type="CDD" id="cd05005">
    <property type="entry name" value="SIS_PHI"/>
    <property type="match status" value="1"/>
</dbReference>
<dbReference type="GO" id="GO:0097367">
    <property type="term" value="F:carbohydrate derivative binding"/>
    <property type="evidence" value="ECO:0007669"/>
    <property type="project" value="InterPro"/>
</dbReference>
<dbReference type="GO" id="GO:0016853">
    <property type="term" value="F:isomerase activity"/>
    <property type="evidence" value="ECO:0007669"/>
    <property type="project" value="UniProtKB-KW"/>
</dbReference>
<comment type="caution">
    <text evidence="3">The sequence shown here is derived from an EMBL/GenBank/DDBJ whole genome shotgun (WGS) entry which is preliminary data.</text>
</comment>
<dbReference type="EMBL" id="JXJQ01000011">
    <property type="protein sequence ID" value="KJY60478.1"/>
    <property type="molecule type" value="Genomic_DNA"/>
</dbReference>
<dbReference type="STRING" id="1218492.JG30_16050"/>
<accession>A0A0F4LQ79</accession>
<dbReference type="PATRIC" id="fig|1218492.5.peg.1663"/>
<evidence type="ECO:0000256" key="1">
    <source>
        <dbReference type="ARBA" id="ARBA00009235"/>
    </source>
</evidence>
<dbReference type="HOGENOM" id="CLU_094236_1_1_9"/>
<sequence>MHYENLTTILQELLTAATAVKAQEVQVLEQEILQADRIFIAGAGRSGFVARAFANRLVHLGFTDYFVGESTTPAIGSTDLLIINSGSGLTQGMINAAQIAKQAQARVALITIHPQSVLGELADVVVKLPGASSRAHDVPQKISIQPNGSAFEQLTFLLYDSLVVDLKKIKHLSQKQLDQRHANLE</sequence>
<dbReference type="PANTHER" id="PTHR43443:SF1">
    <property type="entry name" value="3-HEXULOSE-6-PHOSPHATE ISOMERASE"/>
    <property type="match status" value="1"/>
</dbReference>
<dbReference type="InterPro" id="IPR046348">
    <property type="entry name" value="SIS_dom_sf"/>
</dbReference>
<name>A0A0F4LQ79_9LACO</name>
<dbReference type="PANTHER" id="PTHR43443">
    <property type="entry name" value="3-HEXULOSE-6-PHOSPHATE ISOMERASE"/>
    <property type="match status" value="1"/>
</dbReference>
<protein>
    <submittedName>
        <fullName evidence="3">6-phospho 3-hexuloisomerase</fullName>
    </submittedName>
</protein>
<evidence type="ECO:0000259" key="2">
    <source>
        <dbReference type="PROSITE" id="PS51464"/>
    </source>
</evidence>